<proteinExistence type="predicted"/>
<keyword evidence="3" id="KW-0865">Zymogen</keyword>
<dbReference type="Gene3D" id="1.10.246.130">
    <property type="match status" value="1"/>
</dbReference>
<dbReference type="EMBL" id="UINC01001106">
    <property type="protein sequence ID" value="SUZ70974.1"/>
    <property type="molecule type" value="Genomic_DNA"/>
</dbReference>
<evidence type="ECO:0000256" key="3">
    <source>
        <dbReference type="ARBA" id="ARBA00023145"/>
    </source>
</evidence>
<dbReference type="GO" id="GO:0036374">
    <property type="term" value="F:glutathione hydrolase activity"/>
    <property type="evidence" value="ECO:0007669"/>
    <property type="project" value="InterPro"/>
</dbReference>
<accession>A0A381PWD6</accession>
<evidence type="ECO:0000256" key="2">
    <source>
        <dbReference type="ARBA" id="ARBA00022801"/>
    </source>
</evidence>
<gene>
    <name evidence="5" type="ORF">METZ01_LOCUS23828</name>
</gene>
<keyword evidence="1" id="KW-0808">Transferase</keyword>
<evidence type="ECO:0000256" key="1">
    <source>
        <dbReference type="ARBA" id="ARBA00022679"/>
    </source>
</evidence>
<dbReference type="SUPFAM" id="SSF56235">
    <property type="entry name" value="N-terminal nucleophile aminohydrolases (Ntn hydrolases)"/>
    <property type="match status" value="1"/>
</dbReference>
<dbReference type="GO" id="GO:0016746">
    <property type="term" value="F:acyltransferase activity"/>
    <property type="evidence" value="ECO:0007669"/>
    <property type="project" value="UniProtKB-KW"/>
</dbReference>
<dbReference type="Pfam" id="PF01019">
    <property type="entry name" value="G_glu_transpept"/>
    <property type="match status" value="1"/>
</dbReference>
<evidence type="ECO:0008006" key="6">
    <source>
        <dbReference type="Google" id="ProtNLM"/>
    </source>
</evidence>
<keyword evidence="4" id="KW-0012">Acyltransferase</keyword>
<keyword evidence="2" id="KW-0378">Hydrolase</keyword>
<dbReference type="Gene3D" id="3.60.20.40">
    <property type="match status" value="1"/>
</dbReference>
<evidence type="ECO:0000313" key="5">
    <source>
        <dbReference type="EMBL" id="SUZ70974.1"/>
    </source>
</evidence>
<name>A0A381PWD6_9ZZZZ</name>
<organism evidence="5">
    <name type="scientific">marine metagenome</name>
    <dbReference type="NCBI Taxonomy" id="408172"/>
    <lineage>
        <taxon>unclassified sequences</taxon>
        <taxon>metagenomes</taxon>
        <taxon>ecological metagenomes</taxon>
    </lineage>
</organism>
<evidence type="ECO:0000256" key="4">
    <source>
        <dbReference type="ARBA" id="ARBA00023315"/>
    </source>
</evidence>
<reference evidence="5" key="1">
    <citation type="submission" date="2018-05" db="EMBL/GenBank/DDBJ databases">
        <authorList>
            <person name="Lanie J.A."/>
            <person name="Ng W.-L."/>
            <person name="Kazmierczak K.M."/>
            <person name="Andrzejewski T.M."/>
            <person name="Davidsen T.M."/>
            <person name="Wayne K.J."/>
            <person name="Tettelin H."/>
            <person name="Glass J.I."/>
            <person name="Rusch D."/>
            <person name="Podicherti R."/>
            <person name="Tsui H.-C.T."/>
            <person name="Winkler M.E."/>
        </authorList>
    </citation>
    <scope>NUCLEOTIDE SEQUENCE</scope>
</reference>
<dbReference type="InterPro" id="IPR000101">
    <property type="entry name" value="GGT_peptidase"/>
</dbReference>
<dbReference type="PANTHER" id="PTHR43199">
    <property type="entry name" value="GLUTATHIONE HYDROLASE"/>
    <property type="match status" value="1"/>
</dbReference>
<sequence>MRWLSAWRDPRMMGGLGCGGDVVNIDLEKHPATGSRGVIVTNHPLGSAAGAEMLAAGGNAIDAAIAALFALTVVEPMMVGIFGAGMANVRREDGRHWFINNYAIAPAAATPDMYRTVADSWPDYQKTLDDENDVGPLAVGVPGSLAGWCETLDQCGRLSLEDVLQPAIRFATNGFRATAYLSGIVRAVAPAMSRFPETSKTYLPDGKPIREGDLVVQSEYAETLKNISKFGPNILYQGELGVSAVDYLQRNGGIMTVADLQNYRTVKDGVVSGSYRGYEVIGPPPPSAGGVQVIEMLNVLETFDLASMEFGSADSIHVIAETLKLGFEDRKQYTGDPAFVDVPVAMLTSREYANKRRREIDMRQARIVVDTASGESPHTTHVTAADADGNVIATTQTIHAPFGSKVTVPGTGMLLNNTMNIFDPHPGFANSIAPGKRMTSSMSPLIIMRDDQPWFALGLPGATRIFPSALQAVINMIDHGMDPQTAVEAPRIWTQGQDLEVEEGFDQRTLDDIGRRGHPLKEVRIIGGGMGMIVFDENGMTGASCWRADGTPIAVSGGMARLGSRFDVG</sequence>
<dbReference type="AlphaFoldDB" id="A0A381PWD6"/>
<dbReference type="GO" id="GO:0006751">
    <property type="term" value="P:glutathione catabolic process"/>
    <property type="evidence" value="ECO:0007669"/>
    <property type="project" value="InterPro"/>
</dbReference>
<dbReference type="InterPro" id="IPR051792">
    <property type="entry name" value="GGT_bact"/>
</dbReference>
<dbReference type="PANTHER" id="PTHR43199:SF1">
    <property type="entry name" value="GLUTATHIONE HYDROLASE PROENZYME"/>
    <property type="match status" value="1"/>
</dbReference>
<dbReference type="NCBIfam" id="TIGR00066">
    <property type="entry name" value="g_glut_trans"/>
    <property type="match status" value="1"/>
</dbReference>
<protein>
    <recommendedName>
        <fullName evidence="6">Gamma-glutamyltransferase</fullName>
    </recommendedName>
</protein>
<dbReference type="PRINTS" id="PR01210">
    <property type="entry name" value="GGTRANSPTASE"/>
</dbReference>
<dbReference type="InterPro" id="IPR043138">
    <property type="entry name" value="GGT_lsub"/>
</dbReference>
<dbReference type="InterPro" id="IPR029055">
    <property type="entry name" value="Ntn_hydrolases_N"/>
</dbReference>
<dbReference type="InterPro" id="IPR043137">
    <property type="entry name" value="GGT_ssub_C"/>
</dbReference>